<evidence type="ECO:0000313" key="3">
    <source>
        <dbReference type="EMBL" id="KAK1444755.1"/>
    </source>
</evidence>
<dbReference type="AlphaFoldDB" id="A0AAD8PGH3"/>
<proteinExistence type="predicted"/>
<feature type="compositionally biased region" description="Polar residues" evidence="2">
    <location>
        <begin position="1"/>
        <end position="18"/>
    </location>
</feature>
<dbReference type="Proteomes" id="UP001230268">
    <property type="component" value="Unassembled WGS sequence"/>
</dbReference>
<evidence type="ECO:0000313" key="4">
    <source>
        <dbReference type="Proteomes" id="UP001230268"/>
    </source>
</evidence>
<evidence type="ECO:0000256" key="1">
    <source>
        <dbReference type="SAM" id="Coils"/>
    </source>
</evidence>
<comment type="caution">
    <text evidence="3">The sequence shown here is derived from an EMBL/GenBank/DDBJ whole genome shotgun (WGS) entry which is preliminary data.</text>
</comment>
<name>A0AAD8PGH3_BABGI</name>
<feature type="compositionally biased region" description="Basic and acidic residues" evidence="2">
    <location>
        <begin position="20"/>
        <end position="43"/>
    </location>
</feature>
<accession>A0AAD8PGH3</accession>
<keyword evidence="1" id="KW-0175">Coiled coil</keyword>
<reference evidence="3" key="1">
    <citation type="submission" date="2023-08" db="EMBL/GenBank/DDBJ databases">
        <title>Draft sequence of the Babesia gibsoni genome.</title>
        <authorList>
            <person name="Yamagishi J.Y."/>
            <person name="Xuan X.X."/>
        </authorList>
    </citation>
    <scope>NUCLEOTIDE SEQUENCE</scope>
    <source>
        <strain evidence="3">Azabu</strain>
    </source>
</reference>
<protein>
    <submittedName>
        <fullName evidence="3">Uncharacterized protein</fullName>
    </submittedName>
</protein>
<evidence type="ECO:0000256" key="2">
    <source>
        <dbReference type="SAM" id="MobiDB-lite"/>
    </source>
</evidence>
<gene>
    <name evidence="3" type="ORF">BgAZ_106610</name>
</gene>
<feature type="compositionally biased region" description="Basic and acidic residues" evidence="2">
    <location>
        <begin position="55"/>
        <end position="66"/>
    </location>
</feature>
<organism evidence="3 4">
    <name type="scientific">Babesia gibsoni</name>
    <dbReference type="NCBI Taxonomy" id="33632"/>
    <lineage>
        <taxon>Eukaryota</taxon>
        <taxon>Sar</taxon>
        <taxon>Alveolata</taxon>
        <taxon>Apicomplexa</taxon>
        <taxon>Aconoidasida</taxon>
        <taxon>Piroplasmida</taxon>
        <taxon>Babesiidae</taxon>
        <taxon>Babesia</taxon>
    </lineage>
</organism>
<feature type="coiled-coil region" evidence="1">
    <location>
        <begin position="206"/>
        <end position="244"/>
    </location>
</feature>
<feature type="compositionally biased region" description="Polar residues" evidence="2">
    <location>
        <begin position="67"/>
        <end position="78"/>
    </location>
</feature>
<feature type="region of interest" description="Disordered" evidence="2">
    <location>
        <begin position="1"/>
        <end position="78"/>
    </location>
</feature>
<sequence>MAHSSYNSQDDSRGSGNRHNPRDSHRDAQNHRSSMREQRRGRNQEPAPASQNRGSKSDTNAKKEPESATQPEASQNDDISVALSFQRQLNEKPDIDFLYNSLMQIYNNVEVNNAKPEGNQETLDRILFTALRVKARVASNVCQARWRMQAILNQSRRLSYKSKVVKKNLPKIERNYIAMCRDGHKSKGVNDLYERLNKVLGKIPSLAQLEARAQQLRSKQSNILVNIETVKRQIELQKSQLENMCRIMLQGMSQ</sequence>
<dbReference type="EMBL" id="JAVEPI010000001">
    <property type="protein sequence ID" value="KAK1444755.1"/>
    <property type="molecule type" value="Genomic_DNA"/>
</dbReference>
<keyword evidence="4" id="KW-1185">Reference proteome</keyword>